<dbReference type="NCBIfam" id="TIGR03423">
    <property type="entry name" value="pbp2_mrdA"/>
    <property type="match status" value="1"/>
</dbReference>
<evidence type="ECO:0000313" key="18">
    <source>
        <dbReference type="EMBL" id="MDI3318495.1"/>
    </source>
</evidence>
<dbReference type="InterPro" id="IPR017790">
    <property type="entry name" value="Penicillin-binding_protein_2"/>
</dbReference>
<evidence type="ECO:0000256" key="8">
    <source>
        <dbReference type="ARBA" id="ARBA00022801"/>
    </source>
</evidence>
<reference evidence="18 19" key="1">
    <citation type="submission" date="2023-05" db="EMBL/GenBank/DDBJ databases">
        <title>Genome sequence of Pinibacter sp. MAH-24.</title>
        <authorList>
            <person name="Huq M.A."/>
        </authorList>
    </citation>
    <scope>NUCLEOTIDE SEQUENCE [LARGE SCALE GENOMIC DNA]</scope>
    <source>
        <strain evidence="18 19">MAH-24</strain>
    </source>
</reference>
<comment type="caution">
    <text evidence="18">The sequence shown here is derived from an EMBL/GenBank/DDBJ whole genome shotgun (WGS) entry which is preliminary data.</text>
</comment>
<keyword evidence="5 18" id="KW-0121">Carboxypeptidase</keyword>
<sequence>MSVFNQSRSTIIRLIFLGIFIIIIAQLMNLQLFSGKYKQLAFNNAVFAKVVYPSRGIIYDRKGKAILNNTIMYDLVVTPNQVKNVDTLLLCMLLQIDTAEFNRRMIEAKFKNGRYRPSVFRDLLPADMYAKLDENMWKFPGFDLVERPVRVYPFNTGAQVLGYIGEADSNIIKRSNGFYRLGDYVGRSGLEQYYESTLMGRRGVQYMIKDNKNRLVGRYENGIYDTAAVAGKNLRTYIDVEVQQLAEKLMKNKIGAIVAIEPKTGGIISMVSGPDFDPNLLTGPEKRFNYGKLVMDASKPLYNRAIKGQYPPGSTYKPLEALIGLDEGVITPRSGIACSGAYYGCNRPVKCTEHWAGHAANLRLAIAHSCNSFFSNAFRLIVDNPEYHNPRIGLTKWKTYANAFGYGHRTGVDLPSEDGGNIPDTTQYDKEYRGSWNSCTMVTIGIGQDKMTTTPLQIANAICIVANKGYYYTPHFVKTFDGETQEDTVLSKYRRQHEVLTHISDSAYNTVIGGMNDVTIVGTAARIPKIPGIDICAKTGTAENYKILDGKRIKLKDHSVFVCFAPRDNPKIAVSVIVENGGFGATWAGPMAYLLVEKYLTDSLRADRKLEADRISNANLLPSYLPREQYILDSISAWGRFSLTKDSNLIRKYLKGGYRPPVIDTATKKAPVKPQPKKDNPLPVTQVNPMMEPEKTNYPKSSNRRNESA</sequence>
<keyword evidence="19" id="KW-1185">Reference proteome</keyword>
<keyword evidence="9" id="KW-0133">Cell shape</keyword>
<evidence type="ECO:0000256" key="2">
    <source>
        <dbReference type="ARBA" id="ARBA00004236"/>
    </source>
</evidence>
<evidence type="ECO:0000313" key="19">
    <source>
        <dbReference type="Proteomes" id="UP001226434"/>
    </source>
</evidence>
<dbReference type="RefSeq" id="WP_282332627.1">
    <property type="nucleotide sequence ID" value="NZ_JASBRG010000001.1"/>
</dbReference>
<evidence type="ECO:0000256" key="7">
    <source>
        <dbReference type="ARBA" id="ARBA00022692"/>
    </source>
</evidence>
<dbReference type="Gene3D" id="3.90.1310.10">
    <property type="entry name" value="Penicillin-binding protein 2a (Domain 2)"/>
    <property type="match status" value="1"/>
</dbReference>
<keyword evidence="7 15" id="KW-0812">Transmembrane</keyword>
<accession>A0ABT6R7X1</accession>
<proteinExistence type="predicted"/>
<dbReference type="InterPro" id="IPR001460">
    <property type="entry name" value="PCN-bd_Tpept"/>
</dbReference>
<feature type="transmembrane region" description="Helical" evidence="15">
    <location>
        <begin position="12"/>
        <end position="33"/>
    </location>
</feature>
<dbReference type="Gene3D" id="3.30.1390.30">
    <property type="entry name" value="Penicillin-binding protein 2a, domain 3"/>
    <property type="match status" value="1"/>
</dbReference>
<keyword evidence="4" id="KW-0997">Cell inner membrane</keyword>
<dbReference type="Pfam" id="PF00905">
    <property type="entry name" value="Transpeptidase"/>
    <property type="match status" value="1"/>
</dbReference>
<organism evidence="18 19">
    <name type="scientific">Pinibacter soli</name>
    <dbReference type="NCBI Taxonomy" id="3044211"/>
    <lineage>
        <taxon>Bacteria</taxon>
        <taxon>Pseudomonadati</taxon>
        <taxon>Bacteroidota</taxon>
        <taxon>Chitinophagia</taxon>
        <taxon>Chitinophagales</taxon>
        <taxon>Chitinophagaceae</taxon>
        <taxon>Pinibacter</taxon>
    </lineage>
</organism>
<dbReference type="EMBL" id="JASBRG010000001">
    <property type="protein sequence ID" value="MDI3318495.1"/>
    <property type="molecule type" value="Genomic_DNA"/>
</dbReference>
<comment type="subcellular location">
    <subcellularLocation>
        <location evidence="2">Cell membrane</location>
    </subcellularLocation>
    <subcellularLocation>
        <location evidence="1">Membrane</location>
        <topology evidence="1">Single-pass membrane protein</topology>
    </subcellularLocation>
</comment>
<keyword evidence="10" id="KW-0573">Peptidoglycan synthesis</keyword>
<feature type="domain" description="Penicillin-binding protein transpeptidase" evidence="16">
    <location>
        <begin position="255"/>
        <end position="592"/>
    </location>
</feature>
<evidence type="ECO:0000256" key="1">
    <source>
        <dbReference type="ARBA" id="ARBA00004167"/>
    </source>
</evidence>
<dbReference type="SUPFAM" id="SSF56519">
    <property type="entry name" value="Penicillin binding protein dimerisation domain"/>
    <property type="match status" value="1"/>
</dbReference>
<dbReference type="InterPro" id="IPR036138">
    <property type="entry name" value="PBP_dimer_sf"/>
</dbReference>
<evidence type="ECO:0000256" key="4">
    <source>
        <dbReference type="ARBA" id="ARBA00022519"/>
    </source>
</evidence>
<feature type="region of interest" description="Disordered" evidence="14">
    <location>
        <begin position="664"/>
        <end position="709"/>
    </location>
</feature>
<dbReference type="Pfam" id="PF03717">
    <property type="entry name" value="PBP_dimer"/>
    <property type="match status" value="1"/>
</dbReference>
<dbReference type="Gene3D" id="3.40.710.10">
    <property type="entry name" value="DD-peptidase/beta-lactamase superfamily"/>
    <property type="match status" value="1"/>
</dbReference>
<evidence type="ECO:0000256" key="14">
    <source>
        <dbReference type="SAM" id="MobiDB-lite"/>
    </source>
</evidence>
<evidence type="ECO:0000256" key="5">
    <source>
        <dbReference type="ARBA" id="ARBA00022645"/>
    </source>
</evidence>
<evidence type="ECO:0000259" key="17">
    <source>
        <dbReference type="Pfam" id="PF03717"/>
    </source>
</evidence>
<keyword evidence="13" id="KW-0961">Cell wall biogenesis/degradation</keyword>
<evidence type="ECO:0000256" key="12">
    <source>
        <dbReference type="ARBA" id="ARBA00023136"/>
    </source>
</evidence>
<keyword evidence="8 18" id="KW-0378">Hydrolase</keyword>
<dbReference type="InterPro" id="IPR012338">
    <property type="entry name" value="Beta-lactam/transpept-like"/>
</dbReference>
<dbReference type="SUPFAM" id="SSF56601">
    <property type="entry name" value="beta-lactamase/transpeptidase-like"/>
    <property type="match status" value="1"/>
</dbReference>
<keyword evidence="3" id="KW-1003">Cell membrane</keyword>
<evidence type="ECO:0000256" key="10">
    <source>
        <dbReference type="ARBA" id="ARBA00022984"/>
    </source>
</evidence>
<evidence type="ECO:0000256" key="3">
    <source>
        <dbReference type="ARBA" id="ARBA00022475"/>
    </source>
</evidence>
<evidence type="ECO:0000259" key="16">
    <source>
        <dbReference type="Pfam" id="PF00905"/>
    </source>
</evidence>
<dbReference type="EC" id="3.4.16.4" evidence="18"/>
<dbReference type="GO" id="GO:0009002">
    <property type="term" value="F:serine-type D-Ala-D-Ala carboxypeptidase activity"/>
    <property type="evidence" value="ECO:0007669"/>
    <property type="project" value="UniProtKB-EC"/>
</dbReference>
<keyword evidence="6" id="KW-0645">Protease</keyword>
<evidence type="ECO:0000256" key="6">
    <source>
        <dbReference type="ARBA" id="ARBA00022670"/>
    </source>
</evidence>
<dbReference type="PANTHER" id="PTHR30627">
    <property type="entry name" value="PEPTIDOGLYCAN D,D-TRANSPEPTIDASE"/>
    <property type="match status" value="1"/>
</dbReference>
<gene>
    <name evidence="18" type="primary">mrdA</name>
    <name evidence="18" type="ORF">QJ048_01860</name>
</gene>
<protein>
    <submittedName>
        <fullName evidence="18">Penicillin-binding protein 2</fullName>
        <ecNumber evidence="18">3.4.16.4</ecNumber>
    </submittedName>
</protein>
<evidence type="ECO:0000256" key="13">
    <source>
        <dbReference type="ARBA" id="ARBA00023316"/>
    </source>
</evidence>
<evidence type="ECO:0000256" key="15">
    <source>
        <dbReference type="SAM" id="Phobius"/>
    </source>
</evidence>
<evidence type="ECO:0000256" key="11">
    <source>
        <dbReference type="ARBA" id="ARBA00022989"/>
    </source>
</evidence>
<name>A0ABT6R7X1_9BACT</name>
<keyword evidence="11 15" id="KW-1133">Transmembrane helix</keyword>
<dbReference type="Proteomes" id="UP001226434">
    <property type="component" value="Unassembled WGS sequence"/>
</dbReference>
<dbReference type="PANTHER" id="PTHR30627:SF2">
    <property type="entry name" value="PEPTIDOGLYCAN D,D-TRANSPEPTIDASE MRDA"/>
    <property type="match status" value="1"/>
</dbReference>
<keyword evidence="12 15" id="KW-0472">Membrane</keyword>
<dbReference type="InterPro" id="IPR005311">
    <property type="entry name" value="PBP_dimer"/>
</dbReference>
<feature type="domain" description="Penicillin-binding protein dimerisation" evidence="17">
    <location>
        <begin position="51"/>
        <end position="217"/>
    </location>
</feature>
<dbReference type="InterPro" id="IPR050515">
    <property type="entry name" value="Beta-lactam/transpept"/>
</dbReference>
<evidence type="ECO:0000256" key="9">
    <source>
        <dbReference type="ARBA" id="ARBA00022960"/>
    </source>
</evidence>